<keyword evidence="2" id="KW-0808">Transferase</keyword>
<evidence type="ECO:0000313" key="3">
    <source>
        <dbReference type="Proteomes" id="UP000006281"/>
    </source>
</evidence>
<reference evidence="2 3" key="1">
    <citation type="journal article" date="2012" name="BMC Genomics">
        <title>Complete genome sequence of Saccharothrix espanaensis DSM 44229T and comparison to the other completely sequenced Pseudonocardiaceae.</title>
        <authorList>
            <person name="Strobel T."/>
            <person name="Al-Dilaimi A."/>
            <person name="Blom J."/>
            <person name="Gessner A."/>
            <person name="Kalinowski J."/>
            <person name="Luzhetska M."/>
            <person name="Puhler A."/>
            <person name="Szczepanowski R."/>
            <person name="Bechthold A."/>
            <person name="Ruckert C."/>
        </authorList>
    </citation>
    <scope>NUCLEOTIDE SEQUENCE [LARGE SCALE GENOMIC DNA]</scope>
    <source>
        <strain evidence="3">ATCC 51144 / DSM 44229 / JCM 9112 / NBRC 15066 / NRRL 15764</strain>
    </source>
</reference>
<feature type="domain" description="N-acetyltransferase" evidence="1">
    <location>
        <begin position="1"/>
        <end position="125"/>
    </location>
</feature>
<organism evidence="2 3">
    <name type="scientific">Saccharothrix espanaensis (strain ATCC 51144 / DSM 44229 / JCM 9112 / NBRC 15066 / NRRL 15764)</name>
    <dbReference type="NCBI Taxonomy" id="1179773"/>
    <lineage>
        <taxon>Bacteria</taxon>
        <taxon>Bacillati</taxon>
        <taxon>Actinomycetota</taxon>
        <taxon>Actinomycetes</taxon>
        <taxon>Pseudonocardiales</taxon>
        <taxon>Pseudonocardiaceae</taxon>
        <taxon>Saccharothrix</taxon>
    </lineage>
</organism>
<evidence type="ECO:0000313" key="2">
    <source>
        <dbReference type="EMBL" id="CCH28816.1"/>
    </source>
</evidence>
<dbReference type="HOGENOM" id="CLU_063450_0_0_11"/>
<dbReference type="CDD" id="cd04301">
    <property type="entry name" value="NAT_SF"/>
    <property type="match status" value="1"/>
</dbReference>
<name>K0JSG1_SACES</name>
<dbReference type="GO" id="GO:0016747">
    <property type="term" value="F:acyltransferase activity, transferring groups other than amino-acyl groups"/>
    <property type="evidence" value="ECO:0007669"/>
    <property type="project" value="InterPro"/>
</dbReference>
<dbReference type="eggNOG" id="COG0454">
    <property type="taxonomic scope" value="Bacteria"/>
</dbReference>
<dbReference type="InterPro" id="IPR052729">
    <property type="entry name" value="Acyl/Acetyltrans_Enzymes"/>
</dbReference>
<dbReference type="PANTHER" id="PTHR47237">
    <property type="entry name" value="SLL0310 PROTEIN"/>
    <property type="match status" value="1"/>
</dbReference>
<dbReference type="AlphaFoldDB" id="K0JSG1"/>
<dbReference type="InterPro" id="IPR000182">
    <property type="entry name" value="GNAT_dom"/>
</dbReference>
<proteinExistence type="predicted"/>
<dbReference type="SUPFAM" id="SSF55729">
    <property type="entry name" value="Acyl-CoA N-acyltransferases (Nat)"/>
    <property type="match status" value="1"/>
</dbReference>
<sequence length="254" mass="26735">MTRSDLPACTALAVGRGWPPEEAKWAFLLRVGRGFGLFDGDRLVGTTIATRFGDSHTAVSMVLVAESHGGRGLGRRVVEHALADAGTPEASLYATSFGKPLYEKLGFRSVERVAGHFGVLDVPPSGVSRPVVDRAGLVARDAAVFGADRSAMWAELFGFAERVVVSEGGFAAGWRNDGRLVVGPVVADSVEAAKALVADVADGGPARVDVTDPELAAWLSAHGMPARFEVDRMVRGPQGGDRRQLFAPVMQALG</sequence>
<dbReference type="Pfam" id="PF13508">
    <property type="entry name" value="Acetyltransf_7"/>
    <property type="match status" value="1"/>
</dbReference>
<dbReference type="InterPro" id="IPR041496">
    <property type="entry name" value="YitH/HolE_GNAT"/>
</dbReference>
<accession>K0JSG1</accession>
<dbReference type="Proteomes" id="UP000006281">
    <property type="component" value="Chromosome"/>
</dbReference>
<dbReference type="Gene3D" id="3.40.630.30">
    <property type="match status" value="1"/>
</dbReference>
<dbReference type="KEGG" id="sesp:BN6_14920"/>
<dbReference type="PATRIC" id="fig|1179773.3.peg.1496"/>
<dbReference type="PROSITE" id="PS51186">
    <property type="entry name" value="GNAT"/>
    <property type="match status" value="1"/>
</dbReference>
<dbReference type="EMBL" id="HE804045">
    <property type="protein sequence ID" value="CCH28816.1"/>
    <property type="molecule type" value="Genomic_DNA"/>
</dbReference>
<dbReference type="PANTHER" id="PTHR47237:SF2">
    <property type="entry name" value="BLL4206 PROTEIN"/>
    <property type="match status" value="1"/>
</dbReference>
<keyword evidence="3" id="KW-1185">Reference proteome</keyword>
<gene>
    <name evidence="2" type="ordered locus">BN6_14920</name>
</gene>
<dbReference type="Gene3D" id="3.40.630.90">
    <property type="match status" value="1"/>
</dbReference>
<dbReference type="BioCyc" id="SESP1179773:BN6_RS07325-MONOMER"/>
<dbReference type="Pfam" id="PF18014">
    <property type="entry name" value="Acetyltransf_18"/>
    <property type="match status" value="1"/>
</dbReference>
<dbReference type="STRING" id="1179773.BN6_14920"/>
<dbReference type="InterPro" id="IPR016181">
    <property type="entry name" value="Acyl_CoA_acyltransferase"/>
</dbReference>
<protein>
    <submittedName>
        <fullName evidence="2">N-acetyltransferase</fullName>
    </submittedName>
</protein>
<evidence type="ECO:0000259" key="1">
    <source>
        <dbReference type="PROSITE" id="PS51186"/>
    </source>
</evidence>